<comment type="caution">
    <text evidence="1">The sequence shown here is derived from an EMBL/GenBank/DDBJ whole genome shotgun (WGS) entry which is preliminary data.</text>
</comment>
<reference evidence="1 2" key="1">
    <citation type="journal article" date="2023" name="Plants (Basel)">
        <title>Bridging the Gap: Combining Genomics and Transcriptomics Approaches to Understand Stylosanthes scabra, an Orphan Legume from the Brazilian Caatinga.</title>
        <authorList>
            <person name="Ferreira-Neto J.R.C."/>
            <person name="da Silva M.D."/>
            <person name="Binneck E."/>
            <person name="de Melo N.F."/>
            <person name="da Silva R.H."/>
            <person name="de Melo A.L.T.M."/>
            <person name="Pandolfi V."/>
            <person name="Bustamante F.O."/>
            <person name="Brasileiro-Vidal A.C."/>
            <person name="Benko-Iseppon A.M."/>
        </authorList>
    </citation>
    <scope>NUCLEOTIDE SEQUENCE [LARGE SCALE GENOMIC DNA]</scope>
    <source>
        <tissue evidence="1">Leaves</tissue>
    </source>
</reference>
<evidence type="ECO:0000313" key="2">
    <source>
        <dbReference type="Proteomes" id="UP001341840"/>
    </source>
</evidence>
<organism evidence="1 2">
    <name type="scientific">Stylosanthes scabra</name>
    <dbReference type="NCBI Taxonomy" id="79078"/>
    <lineage>
        <taxon>Eukaryota</taxon>
        <taxon>Viridiplantae</taxon>
        <taxon>Streptophyta</taxon>
        <taxon>Embryophyta</taxon>
        <taxon>Tracheophyta</taxon>
        <taxon>Spermatophyta</taxon>
        <taxon>Magnoliopsida</taxon>
        <taxon>eudicotyledons</taxon>
        <taxon>Gunneridae</taxon>
        <taxon>Pentapetalae</taxon>
        <taxon>rosids</taxon>
        <taxon>fabids</taxon>
        <taxon>Fabales</taxon>
        <taxon>Fabaceae</taxon>
        <taxon>Papilionoideae</taxon>
        <taxon>50 kb inversion clade</taxon>
        <taxon>dalbergioids sensu lato</taxon>
        <taxon>Dalbergieae</taxon>
        <taxon>Pterocarpus clade</taxon>
        <taxon>Stylosanthes</taxon>
    </lineage>
</organism>
<sequence length="72" mass="8656">KVKRSSQEAIAVKQRGRRRERPIEDKIMDIAFYLRNFKRIKVRDQYSRRSCHRYSSSSVAAWRTSFTVSFTL</sequence>
<keyword evidence="2" id="KW-1185">Reference proteome</keyword>
<accession>A0ABU6RSI8</accession>
<proteinExistence type="predicted"/>
<feature type="non-terminal residue" evidence="1">
    <location>
        <position position="1"/>
    </location>
</feature>
<name>A0ABU6RSI8_9FABA</name>
<evidence type="ECO:0000313" key="1">
    <source>
        <dbReference type="EMBL" id="MED6126977.1"/>
    </source>
</evidence>
<dbReference type="EMBL" id="JASCZI010031539">
    <property type="protein sequence ID" value="MED6126977.1"/>
    <property type="molecule type" value="Genomic_DNA"/>
</dbReference>
<gene>
    <name evidence="1" type="ORF">PIB30_083663</name>
</gene>
<protein>
    <submittedName>
        <fullName evidence="1">Uncharacterized protein</fullName>
    </submittedName>
</protein>
<dbReference type="Proteomes" id="UP001341840">
    <property type="component" value="Unassembled WGS sequence"/>
</dbReference>